<feature type="compositionally biased region" description="Pro residues" evidence="1">
    <location>
        <begin position="16"/>
        <end position="25"/>
    </location>
</feature>
<accession>A0ABN8YEH4</accession>
<sequence length="124" mass="13189">MLKFMCEGSKAQRPRFPVPPAPLTPVPRRYRKLELSERLSWPRPGSREWRGPGEGMGEAALGQPLRGLRAIPTACLPSAPLGRQSPGRGPHPQSAEWVLLTASGMVLMPSALQEATGALGGAGS</sequence>
<feature type="region of interest" description="Disordered" evidence="1">
    <location>
        <begin position="1"/>
        <end position="26"/>
    </location>
</feature>
<protein>
    <submittedName>
        <fullName evidence="2">Uncharacterized protein</fullName>
    </submittedName>
</protein>
<evidence type="ECO:0000256" key="1">
    <source>
        <dbReference type="SAM" id="MobiDB-lite"/>
    </source>
</evidence>
<evidence type="ECO:0000313" key="3">
    <source>
        <dbReference type="Proteomes" id="UP001176941"/>
    </source>
</evidence>
<reference evidence="2" key="1">
    <citation type="submission" date="2023-04" db="EMBL/GenBank/DDBJ databases">
        <authorList>
            <consortium name="ELIXIR-Norway"/>
        </authorList>
    </citation>
    <scope>NUCLEOTIDE SEQUENCE [LARGE SCALE GENOMIC DNA]</scope>
</reference>
<proteinExistence type="predicted"/>
<dbReference type="EMBL" id="OX459952">
    <property type="protein sequence ID" value="CAI9158129.1"/>
    <property type="molecule type" value="Genomic_DNA"/>
</dbReference>
<organism evidence="2 3">
    <name type="scientific">Rangifer tarandus platyrhynchus</name>
    <name type="common">Svalbard reindeer</name>
    <dbReference type="NCBI Taxonomy" id="3082113"/>
    <lineage>
        <taxon>Eukaryota</taxon>
        <taxon>Metazoa</taxon>
        <taxon>Chordata</taxon>
        <taxon>Craniata</taxon>
        <taxon>Vertebrata</taxon>
        <taxon>Euteleostomi</taxon>
        <taxon>Mammalia</taxon>
        <taxon>Eutheria</taxon>
        <taxon>Laurasiatheria</taxon>
        <taxon>Artiodactyla</taxon>
        <taxon>Ruminantia</taxon>
        <taxon>Pecora</taxon>
        <taxon>Cervidae</taxon>
        <taxon>Odocoileinae</taxon>
        <taxon>Rangifer</taxon>
    </lineage>
</organism>
<name>A0ABN8YEH4_RANTA</name>
<evidence type="ECO:0000313" key="2">
    <source>
        <dbReference type="EMBL" id="CAI9158129.1"/>
    </source>
</evidence>
<gene>
    <name evidence="2" type="ORF">MRATA1EN1_LOCUS7091</name>
</gene>
<keyword evidence="3" id="KW-1185">Reference proteome</keyword>
<dbReference type="Proteomes" id="UP001176941">
    <property type="component" value="Chromosome 16"/>
</dbReference>